<gene>
    <name evidence="2" type="ORF">ROHU_032363</name>
</gene>
<dbReference type="STRING" id="84645.A0A498LIQ5"/>
<dbReference type="Proteomes" id="UP000290572">
    <property type="component" value="Unassembled WGS sequence"/>
</dbReference>
<organism evidence="2 3">
    <name type="scientific">Labeo rohita</name>
    <name type="common">Indian major carp</name>
    <name type="synonym">Cyprinus rohita</name>
    <dbReference type="NCBI Taxonomy" id="84645"/>
    <lineage>
        <taxon>Eukaryota</taxon>
        <taxon>Metazoa</taxon>
        <taxon>Chordata</taxon>
        <taxon>Craniata</taxon>
        <taxon>Vertebrata</taxon>
        <taxon>Euteleostomi</taxon>
        <taxon>Actinopterygii</taxon>
        <taxon>Neopterygii</taxon>
        <taxon>Teleostei</taxon>
        <taxon>Ostariophysi</taxon>
        <taxon>Cypriniformes</taxon>
        <taxon>Cyprinidae</taxon>
        <taxon>Labeoninae</taxon>
        <taxon>Labeonini</taxon>
        <taxon>Labeo</taxon>
    </lineage>
</organism>
<proteinExistence type="predicted"/>
<evidence type="ECO:0000256" key="1">
    <source>
        <dbReference type="SAM" id="MobiDB-lite"/>
    </source>
</evidence>
<keyword evidence="3" id="KW-1185">Reference proteome</keyword>
<name>A0A498LIQ5_LABRO</name>
<reference evidence="2 3" key="1">
    <citation type="submission" date="2018-03" db="EMBL/GenBank/DDBJ databases">
        <title>Draft genome sequence of Rohu Carp (Labeo rohita).</title>
        <authorList>
            <person name="Das P."/>
            <person name="Kushwaha B."/>
            <person name="Joshi C.G."/>
            <person name="Kumar D."/>
            <person name="Nagpure N.S."/>
            <person name="Sahoo L."/>
            <person name="Das S.P."/>
            <person name="Bit A."/>
            <person name="Patnaik S."/>
            <person name="Meher P.K."/>
            <person name="Jayasankar P."/>
            <person name="Koringa P.G."/>
            <person name="Patel N.V."/>
            <person name="Hinsu A.T."/>
            <person name="Kumar R."/>
            <person name="Pandey M."/>
            <person name="Agarwal S."/>
            <person name="Srivastava S."/>
            <person name="Singh M."/>
            <person name="Iquebal M.A."/>
            <person name="Jaiswal S."/>
            <person name="Angadi U.B."/>
            <person name="Kumar N."/>
            <person name="Raza M."/>
            <person name="Shah T.M."/>
            <person name="Rai A."/>
            <person name="Jena J.K."/>
        </authorList>
    </citation>
    <scope>NUCLEOTIDE SEQUENCE [LARGE SCALE GENOMIC DNA]</scope>
    <source>
        <strain evidence="2">DASCIFA01</strain>
        <tissue evidence="2">Testis</tissue>
    </source>
</reference>
<sequence>MKNKKLYCKDVLHMLLADSDSEEEYLPFGNDDRSSNDRASPGTSLQRNGAAVKAKVFMKHKKAIISTLCSTGKGVAGVNVGLEVAAALWIQWRWIQRSTEVGVAALCVREPGDVVAAAV</sequence>
<feature type="compositionally biased region" description="Polar residues" evidence="1">
    <location>
        <begin position="37"/>
        <end position="47"/>
    </location>
</feature>
<protein>
    <submittedName>
        <fullName evidence="2">Uncharacterized protein</fullName>
    </submittedName>
</protein>
<dbReference type="AlphaFoldDB" id="A0A498LIQ5"/>
<dbReference type="EMBL" id="QBIY01013347">
    <property type="protein sequence ID" value="RXN07443.1"/>
    <property type="molecule type" value="Genomic_DNA"/>
</dbReference>
<feature type="region of interest" description="Disordered" evidence="1">
    <location>
        <begin position="25"/>
        <end position="47"/>
    </location>
</feature>
<evidence type="ECO:0000313" key="2">
    <source>
        <dbReference type="EMBL" id="RXN07443.1"/>
    </source>
</evidence>
<evidence type="ECO:0000313" key="3">
    <source>
        <dbReference type="Proteomes" id="UP000290572"/>
    </source>
</evidence>
<comment type="caution">
    <text evidence="2">The sequence shown here is derived from an EMBL/GenBank/DDBJ whole genome shotgun (WGS) entry which is preliminary data.</text>
</comment>
<accession>A0A498LIQ5</accession>